<dbReference type="PANTHER" id="PTHR43329">
    <property type="entry name" value="EPOXIDE HYDROLASE"/>
    <property type="match status" value="1"/>
</dbReference>
<protein>
    <recommendedName>
        <fullName evidence="2">AB hydrolase-1 domain-containing protein</fullName>
    </recommendedName>
</protein>
<gene>
    <name evidence="3" type="ORF">LTR77_007122</name>
</gene>
<feature type="domain" description="AB hydrolase-1" evidence="2">
    <location>
        <begin position="48"/>
        <end position="169"/>
    </location>
</feature>
<feature type="chain" id="PRO_5043810225" description="AB hydrolase-1 domain-containing protein" evidence="1">
    <location>
        <begin position="20"/>
        <end position="344"/>
    </location>
</feature>
<organism evidence="3 4">
    <name type="scientific">Saxophila tyrrhenica</name>
    <dbReference type="NCBI Taxonomy" id="1690608"/>
    <lineage>
        <taxon>Eukaryota</taxon>
        <taxon>Fungi</taxon>
        <taxon>Dikarya</taxon>
        <taxon>Ascomycota</taxon>
        <taxon>Pezizomycotina</taxon>
        <taxon>Dothideomycetes</taxon>
        <taxon>Dothideomycetidae</taxon>
        <taxon>Mycosphaerellales</taxon>
        <taxon>Extremaceae</taxon>
        <taxon>Saxophila</taxon>
    </lineage>
</organism>
<feature type="signal peptide" evidence="1">
    <location>
        <begin position="1"/>
        <end position="19"/>
    </location>
</feature>
<dbReference type="InterPro" id="IPR029058">
    <property type="entry name" value="AB_hydrolase_fold"/>
</dbReference>
<accession>A0AAV9P3T0</accession>
<dbReference type="SUPFAM" id="SSF53474">
    <property type="entry name" value="alpha/beta-Hydrolases"/>
    <property type="match status" value="1"/>
</dbReference>
<evidence type="ECO:0000256" key="1">
    <source>
        <dbReference type="SAM" id="SignalP"/>
    </source>
</evidence>
<keyword evidence="4" id="KW-1185">Reference proteome</keyword>
<dbReference type="GeneID" id="89928458"/>
<dbReference type="InterPro" id="IPR000073">
    <property type="entry name" value="AB_hydrolase_1"/>
</dbReference>
<dbReference type="Gene3D" id="3.40.50.1820">
    <property type="entry name" value="alpha/beta hydrolase"/>
    <property type="match status" value="1"/>
</dbReference>
<dbReference type="Proteomes" id="UP001337655">
    <property type="component" value="Unassembled WGS sequence"/>
</dbReference>
<proteinExistence type="predicted"/>
<evidence type="ECO:0000313" key="3">
    <source>
        <dbReference type="EMBL" id="KAK5167423.1"/>
    </source>
</evidence>
<reference evidence="3 4" key="1">
    <citation type="submission" date="2023-08" db="EMBL/GenBank/DDBJ databases">
        <title>Black Yeasts Isolated from many extreme environments.</title>
        <authorList>
            <person name="Coleine C."/>
            <person name="Stajich J.E."/>
            <person name="Selbmann L."/>
        </authorList>
    </citation>
    <scope>NUCLEOTIDE SEQUENCE [LARGE SCALE GENOMIC DNA]</scope>
    <source>
        <strain evidence="3 4">CCFEE 5935</strain>
    </source>
</reference>
<sequence>MRVSRISFVAFALAALGNALQPFDTWGHERIQLEHVSIHFRYSESGKPPLLLVHGCPQHSRTWTHIGPLLAEKYTVIAPDNRGMGDSSLSDDDNYTALSAGGDLQAILSFLNINRTFVFAHDKGVGLAASLALENPELIEKIILAEYPLPGYGYTTEVTSPNLYQNWQLAFFAVPEAASFFIQGREREMLDWYFFHSSYSGVDSISNDLSEIYTRSISKPGFLRSMLMYFAAAFPDKTYFENKISEGKLKMPVLAIGGEASFAPAGAIRQLFEPVAADLQVDVIPKSGHWIGDENPAWCAQRALRFFWNSSSVPAVDLAWLDHTFTMHGAFGGVEVTAGTNGTA</sequence>
<name>A0AAV9P3T0_9PEZI</name>
<evidence type="ECO:0000313" key="4">
    <source>
        <dbReference type="Proteomes" id="UP001337655"/>
    </source>
</evidence>
<dbReference type="AlphaFoldDB" id="A0AAV9P3T0"/>
<dbReference type="Pfam" id="PF00561">
    <property type="entry name" value="Abhydrolase_1"/>
    <property type="match status" value="1"/>
</dbReference>
<evidence type="ECO:0000259" key="2">
    <source>
        <dbReference type="Pfam" id="PF00561"/>
    </source>
</evidence>
<keyword evidence="1" id="KW-0732">Signal</keyword>
<comment type="caution">
    <text evidence="3">The sequence shown here is derived from an EMBL/GenBank/DDBJ whole genome shotgun (WGS) entry which is preliminary data.</text>
</comment>
<dbReference type="EMBL" id="JAVRRT010000011">
    <property type="protein sequence ID" value="KAK5167423.1"/>
    <property type="molecule type" value="Genomic_DNA"/>
</dbReference>
<dbReference type="RefSeq" id="XP_064657129.1">
    <property type="nucleotide sequence ID" value="XM_064804359.1"/>
</dbReference>